<keyword evidence="2" id="KW-0614">Plasmid</keyword>
<protein>
    <submittedName>
        <fullName evidence="2">Uncharacterized protein</fullName>
    </submittedName>
</protein>
<feature type="region of interest" description="Disordered" evidence="1">
    <location>
        <begin position="67"/>
        <end position="90"/>
    </location>
</feature>
<dbReference type="AlphaFoldDB" id="A0A0H5PY71"/>
<reference evidence="2" key="2">
    <citation type="submission" date="2015-07" db="EMBL/GenBank/DDBJ databases">
        <title>Plasmids, circular viruses and viroids from rat gut.</title>
        <authorList>
            <person name="Jorgensen T.J."/>
            <person name="Hansen M.A."/>
            <person name="Xu Z."/>
            <person name="Tabak M.A."/>
            <person name="Sorensen S.J."/>
            <person name="Hansen L.H."/>
        </authorList>
    </citation>
    <scope>NUCLEOTIDE SEQUENCE</scope>
    <source>
        <plasmid evidence="2">pRGRH0268</plasmid>
    </source>
</reference>
<accession>A0A0H5PY71</accession>
<name>A0A0H5PY71_9ZZZZ</name>
<geneLocation type="plasmid" evidence="2">
    <name>pRGRH0268</name>
</geneLocation>
<organism evidence="2">
    <name type="scientific">uncultured prokaryote</name>
    <dbReference type="NCBI Taxonomy" id="198431"/>
    <lineage>
        <taxon>unclassified sequences</taxon>
        <taxon>environmental samples</taxon>
    </lineage>
</organism>
<evidence type="ECO:0000313" key="2">
    <source>
        <dbReference type="EMBL" id="CRY94513.1"/>
    </source>
</evidence>
<evidence type="ECO:0000256" key="1">
    <source>
        <dbReference type="SAM" id="MobiDB-lite"/>
    </source>
</evidence>
<dbReference type="EMBL" id="LN852940">
    <property type="protein sequence ID" value="CRY94513.1"/>
    <property type="molecule type" value="Genomic_DNA"/>
</dbReference>
<reference evidence="2" key="1">
    <citation type="submission" date="2015-06" db="EMBL/GenBank/DDBJ databases">
        <authorList>
            <person name="Joergensen T."/>
        </authorList>
    </citation>
    <scope>NUCLEOTIDE SEQUENCE</scope>
    <source>
        <plasmid evidence="2">pRGRH0268</plasmid>
    </source>
</reference>
<sequence length="90" mass="10642">MKIRAGKPENSQTVRQWALRGRVPKEGAKPSYIWLDGNRNPSSIYYLDVDTREMTPGEDAAFKESERIKNERRKERMKEMWDKRKQGSVQ</sequence>
<proteinExistence type="predicted"/>